<proteinExistence type="predicted"/>
<evidence type="ECO:0000313" key="2">
    <source>
        <dbReference type="Proteomes" id="UP000789525"/>
    </source>
</evidence>
<name>A0ACA9NX85_9GLOM</name>
<sequence length="728" mass="82191">MGANTSKPAAPEFVDKRLEQETLVEQAKELADSLATLDLNGVPTSPYGSLESGLFKQIPSYPYREQLFRTPTSTRLSSGGHPWLMTHSSSTLHYPTRPTQSQTNCQVDAAGCSPPQIQSYLFFYDKLEKANYYLENSMELAQRDLDERLVQYLSLAPLNDGGQWDMAVNLLERYGVVPQPIYPESYSSSNSGRMDRLLTTKVREHALRLRKLDQALRATEWYVRLAGEGQTDKADVARIAVLRKKKEEFMREIYNILTICLGVPPSPNKPFTWEYYDKDEKAKSWTGTPVEFYKAFGESGKNKPTEAFSLINDPRNEYGKLYTVDRLGNVWGGKTVRYVNTTSENMKAAVVKCIRGGLPVFFGCDVGQSSQSSLGIMDTGIYDYERAFGIKLESSMTHAMVITAVHLDGDGKPVRFKVENSWGENVGDKGFFVMTSKWFDEFVYQVVTPRHLAEKEFTDVLDNGEAHVLPAWDPMYQMVATYEEGLLFGFRFHVTRGDFWARAIAWDHRQEFRRLSWSALDGGSASQNWSIHGIACTTVLLPVIGPQWALSSFQVIQYAASVFDAPRYIYQRALRQDSLLNPSLNLSLGSLPPFATAREHHSEHLSFMDSIPPKFKKVWKSKYFSSKKLAPASAEAVVVPTEESKSVITDDTQETKVKDDAKSIAEEKESIVQLLNEDDVDLGVIPRLRKMPLKEDAKEDAKKGVENYDNEIAEKDEKKDPKGDAKEE</sequence>
<gene>
    <name evidence="1" type="ORF">ACOLOM_LOCUS9389</name>
</gene>
<reference evidence="1" key="1">
    <citation type="submission" date="2021-06" db="EMBL/GenBank/DDBJ databases">
        <authorList>
            <person name="Kallberg Y."/>
            <person name="Tangrot J."/>
            <person name="Rosling A."/>
        </authorList>
    </citation>
    <scope>NUCLEOTIDE SEQUENCE</scope>
    <source>
        <strain evidence="1">CL356</strain>
    </source>
</reference>
<accession>A0ACA9NX85</accession>
<feature type="non-terminal residue" evidence="1">
    <location>
        <position position="728"/>
    </location>
</feature>
<dbReference type="EMBL" id="CAJVPT010027094">
    <property type="protein sequence ID" value="CAG8682173.1"/>
    <property type="molecule type" value="Genomic_DNA"/>
</dbReference>
<protein>
    <submittedName>
        <fullName evidence="1">4156_t:CDS:1</fullName>
    </submittedName>
</protein>
<organism evidence="1 2">
    <name type="scientific">Acaulospora colombiana</name>
    <dbReference type="NCBI Taxonomy" id="27376"/>
    <lineage>
        <taxon>Eukaryota</taxon>
        <taxon>Fungi</taxon>
        <taxon>Fungi incertae sedis</taxon>
        <taxon>Mucoromycota</taxon>
        <taxon>Glomeromycotina</taxon>
        <taxon>Glomeromycetes</taxon>
        <taxon>Diversisporales</taxon>
        <taxon>Acaulosporaceae</taxon>
        <taxon>Acaulospora</taxon>
    </lineage>
</organism>
<evidence type="ECO:0000313" key="1">
    <source>
        <dbReference type="EMBL" id="CAG8682173.1"/>
    </source>
</evidence>
<comment type="caution">
    <text evidence="1">The sequence shown here is derived from an EMBL/GenBank/DDBJ whole genome shotgun (WGS) entry which is preliminary data.</text>
</comment>
<dbReference type="Proteomes" id="UP000789525">
    <property type="component" value="Unassembled WGS sequence"/>
</dbReference>
<keyword evidence="2" id="KW-1185">Reference proteome</keyword>